<dbReference type="GO" id="GO:1990281">
    <property type="term" value="C:efflux pump complex"/>
    <property type="evidence" value="ECO:0007669"/>
    <property type="project" value="TreeGrafter"/>
</dbReference>
<dbReference type="Pfam" id="PF25944">
    <property type="entry name" value="Beta-barrel_RND"/>
    <property type="match status" value="1"/>
</dbReference>
<dbReference type="OrthoDB" id="9783047at2"/>
<evidence type="ECO:0000313" key="12">
    <source>
        <dbReference type="Proteomes" id="UP000316798"/>
    </source>
</evidence>
<dbReference type="InterPro" id="IPR006143">
    <property type="entry name" value="RND_pump_MFP"/>
</dbReference>
<dbReference type="KEGG" id="rhf:EUB48_18645"/>
<evidence type="ECO:0000259" key="8">
    <source>
        <dbReference type="Pfam" id="PF25917"/>
    </source>
</evidence>
<feature type="domain" description="Multidrug resistance protein MdtA-like alpha-helical hairpin" evidence="7">
    <location>
        <begin position="112"/>
        <end position="182"/>
    </location>
</feature>
<evidence type="ECO:0000256" key="6">
    <source>
        <dbReference type="ARBA" id="ARBA00023136"/>
    </source>
</evidence>
<protein>
    <submittedName>
        <fullName evidence="11">Efflux RND transporter periplasmic adaptor subunit</fullName>
    </submittedName>
</protein>
<evidence type="ECO:0000256" key="4">
    <source>
        <dbReference type="ARBA" id="ARBA00022475"/>
    </source>
</evidence>
<dbReference type="NCBIfam" id="TIGR01730">
    <property type="entry name" value="RND_mfp"/>
    <property type="match status" value="1"/>
</dbReference>
<dbReference type="EMBL" id="CP035503">
    <property type="protein sequence ID" value="QDL39091.1"/>
    <property type="molecule type" value="Genomic_DNA"/>
</dbReference>
<gene>
    <name evidence="11" type="ORF">EUB48_18645</name>
</gene>
<evidence type="ECO:0000259" key="9">
    <source>
        <dbReference type="Pfam" id="PF25944"/>
    </source>
</evidence>
<name>A0A515DF97_9BURK</name>
<keyword evidence="3" id="KW-0813">Transport</keyword>
<dbReference type="Pfam" id="PF25876">
    <property type="entry name" value="HH_MFP_RND"/>
    <property type="match status" value="1"/>
</dbReference>
<reference evidence="11 12" key="1">
    <citation type="submission" date="2019-01" db="EMBL/GenBank/DDBJ databases">
        <title>Genomic insights into a novel species Rhodoferax sp.</title>
        <authorList>
            <person name="Jin L."/>
        </authorList>
    </citation>
    <scope>NUCLEOTIDE SEQUENCE [LARGE SCALE GENOMIC DNA]</scope>
    <source>
        <strain evidence="11 12">CHu59-6-5</strain>
    </source>
</reference>
<dbReference type="RefSeq" id="WP_142820580.1">
    <property type="nucleotide sequence ID" value="NZ_CP035503.1"/>
</dbReference>
<evidence type="ECO:0000256" key="2">
    <source>
        <dbReference type="ARBA" id="ARBA00009477"/>
    </source>
</evidence>
<feature type="domain" description="Multidrug resistance protein MdtA-like C-terminal permuted SH3" evidence="10">
    <location>
        <begin position="307"/>
        <end position="365"/>
    </location>
</feature>
<evidence type="ECO:0000256" key="5">
    <source>
        <dbReference type="ARBA" id="ARBA00022519"/>
    </source>
</evidence>
<dbReference type="InterPro" id="IPR058626">
    <property type="entry name" value="MdtA-like_b-barrel"/>
</dbReference>
<evidence type="ECO:0000256" key="1">
    <source>
        <dbReference type="ARBA" id="ARBA00004236"/>
    </source>
</evidence>
<dbReference type="SUPFAM" id="SSF111369">
    <property type="entry name" value="HlyD-like secretion proteins"/>
    <property type="match status" value="1"/>
</dbReference>
<keyword evidence="4" id="KW-1003">Cell membrane</keyword>
<evidence type="ECO:0000313" key="11">
    <source>
        <dbReference type="EMBL" id="QDL39091.1"/>
    </source>
</evidence>
<keyword evidence="6" id="KW-0472">Membrane</keyword>
<dbReference type="Proteomes" id="UP000316798">
    <property type="component" value="Chromosome"/>
</dbReference>
<dbReference type="GO" id="GO:0015562">
    <property type="term" value="F:efflux transmembrane transporter activity"/>
    <property type="evidence" value="ECO:0007669"/>
    <property type="project" value="TreeGrafter"/>
</dbReference>
<proteinExistence type="inferred from homology"/>
<dbReference type="Pfam" id="PF25917">
    <property type="entry name" value="BSH_RND"/>
    <property type="match status" value="1"/>
</dbReference>
<keyword evidence="5" id="KW-0997">Cell inner membrane</keyword>
<feature type="domain" description="Multidrug resistance protein MdtA-like beta-barrel" evidence="9">
    <location>
        <begin position="219"/>
        <end position="303"/>
    </location>
</feature>
<dbReference type="PANTHER" id="PTHR30469">
    <property type="entry name" value="MULTIDRUG RESISTANCE PROTEIN MDTA"/>
    <property type="match status" value="1"/>
</dbReference>
<dbReference type="Gene3D" id="2.40.30.170">
    <property type="match status" value="1"/>
</dbReference>
<dbReference type="PANTHER" id="PTHR30469:SF12">
    <property type="entry name" value="MULTIDRUG RESISTANCE PROTEIN MDTA"/>
    <property type="match status" value="1"/>
</dbReference>
<dbReference type="Gene3D" id="1.10.287.470">
    <property type="entry name" value="Helix hairpin bin"/>
    <property type="match status" value="1"/>
</dbReference>
<dbReference type="Gene3D" id="2.40.420.20">
    <property type="match status" value="1"/>
</dbReference>
<evidence type="ECO:0000259" key="7">
    <source>
        <dbReference type="Pfam" id="PF25876"/>
    </source>
</evidence>
<comment type="subcellular location">
    <subcellularLocation>
        <location evidence="1">Cell membrane</location>
    </subcellularLocation>
</comment>
<dbReference type="AlphaFoldDB" id="A0A515DF97"/>
<dbReference type="Pfam" id="PF25967">
    <property type="entry name" value="RND-MFP_C"/>
    <property type="match status" value="1"/>
</dbReference>
<feature type="domain" description="Multidrug resistance protein MdtA-like barrel-sandwich hybrid" evidence="8">
    <location>
        <begin position="73"/>
        <end position="214"/>
    </location>
</feature>
<dbReference type="InterPro" id="IPR058625">
    <property type="entry name" value="MdtA-like_BSH"/>
</dbReference>
<organism evidence="11 12">
    <name type="scientific">Rhodoferax sediminis</name>
    <dbReference type="NCBI Taxonomy" id="2509614"/>
    <lineage>
        <taxon>Bacteria</taxon>
        <taxon>Pseudomonadati</taxon>
        <taxon>Pseudomonadota</taxon>
        <taxon>Betaproteobacteria</taxon>
        <taxon>Burkholderiales</taxon>
        <taxon>Comamonadaceae</taxon>
        <taxon>Rhodoferax</taxon>
    </lineage>
</organism>
<dbReference type="InterPro" id="IPR058627">
    <property type="entry name" value="MdtA-like_C"/>
</dbReference>
<sequence>MKSPFFQRRPILLTAAFLLVLAGVATLGLDRDARSAKPPEPAAPPVNVTLARVQQHAMPIYQAGVGTVTPLASVTVKAQIDGQLERVGFTEGQDVKAGQMLAQLDPRTQQAQLQQAQAQKAKDQAQLANARLDLKRYTTLLAQDAATQQQFDTQKTLVAQLDAAVKVDDALIKSAQVQLSFTTIVAPISGRVGARLVDPGNIVHTSDVNGLVVINQIDPIAVVFTLPGEAVQGIHRAQQASRQPLKVQVFTRDDQTLLATGELVLVNNQIDTSNGTVQVKGRFANPTHKLWPGQYLNAHLVLGERENAITVPAAVVQRNQEGTYAYVVNADDTVRMQSIKVALIQDGTAIVDAGLTAGERVVLDGQYKITSGTRVAGAPVSASTAMGGASAAGGSR</sequence>
<keyword evidence="12" id="KW-1185">Reference proteome</keyword>
<comment type="similarity">
    <text evidence="2">Belongs to the membrane fusion protein (MFP) (TC 8.A.1) family.</text>
</comment>
<dbReference type="InterPro" id="IPR058624">
    <property type="entry name" value="MdtA-like_HH"/>
</dbReference>
<evidence type="ECO:0000256" key="3">
    <source>
        <dbReference type="ARBA" id="ARBA00022448"/>
    </source>
</evidence>
<accession>A0A515DF97</accession>
<dbReference type="Gene3D" id="2.40.50.100">
    <property type="match status" value="1"/>
</dbReference>
<evidence type="ECO:0000259" key="10">
    <source>
        <dbReference type="Pfam" id="PF25967"/>
    </source>
</evidence>